<organism evidence="1 2">
    <name type="scientific">Saguinus oedipus</name>
    <name type="common">Cotton-top tamarin</name>
    <name type="synonym">Oedipomidas oedipus</name>
    <dbReference type="NCBI Taxonomy" id="9490"/>
    <lineage>
        <taxon>Eukaryota</taxon>
        <taxon>Metazoa</taxon>
        <taxon>Chordata</taxon>
        <taxon>Craniata</taxon>
        <taxon>Vertebrata</taxon>
        <taxon>Euteleostomi</taxon>
        <taxon>Mammalia</taxon>
        <taxon>Eutheria</taxon>
        <taxon>Euarchontoglires</taxon>
        <taxon>Primates</taxon>
        <taxon>Haplorrhini</taxon>
        <taxon>Platyrrhini</taxon>
        <taxon>Cebidae</taxon>
        <taxon>Callitrichinae</taxon>
        <taxon>Saguinus</taxon>
    </lineage>
</organism>
<dbReference type="InterPro" id="IPR032675">
    <property type="entry name" value="LRR_dom_sf"/>
</dbReference>
<proteinExistence type="predicted"/>
<gene>
    <name evidence="1" type="ORF">P7K49_005567</name>
</gene>
<name>A0ABQ9VZZ1_SAGOE</name>
<dbReference type="Pfam" id="PF13855">
    <property type="entry name" value="LRR_8"/>
    <property type="match status" value="1"/>
</dbReference>
<protein>
    <recommendedName>
        <fullName evidence="3">Toll-like receptor 3</fullName>
    </recommendedName>
</protein>
<dbReference type="Proteomes" id="UP001266305">
    <property type="component" value="Unassembled WGS sequence"/>
</dbReference>
<dbReference type="PROSITE" id="PS51450">
    <property type="entry name" value="LRR"/>
    <property type="match status" value="1"/>
</dbReference>
<keyword evidence="2" id="KW-1185">Reference proteome</keyword>
<evidence type="ECO:0000313" key="1">
    <source>
        <dbReference type="EMBL" id="KAK2114942.1"/>
    </source>
</evidence>
<reference evidence="1 2" key="1">
    <citation type="submission" date="2023-05" db="EMBL/GenBank/DDBJ databases">
        <title>B98-5 Cell Line De Novo Hybrid Assembly: An Optical Mapping Approach.</title>
        <authorList>
            <person name="Kananen K."/>
            <person name="Auerbach J.A."/>
            <person name="Kautto E."/>
            <person name="Blachly J.S."/>
        </authorList>
    </citation>
    <scope>NUCLEOTIDE SEQUENCE [LARGE SCALE GENOMIC DNA]</scope>
    <source>
        <strain evidence="1">B95-8</strain>
        <tissue evidence="1">Cell line</tissue>
    </source>
</reference>
<evidence type="ECO:0000313" key="2">
    <source>
        <dbReference type="Proteomes" id="UP001266305"/>
    </source>
</evidence>
<dbReference type="EMBL" id="JASSZA010000003">
    <property type="protein sequence ID" value="KAK2114942.1"/>
    <property type="molecule type" value="Genomic_DNA"/>
</dbReference>
<comment type="caution">
    <text evidence="1">The sequence shown here is derived from an EMBL/GenBank/DDBJ whole genome shotgun (WGS) entry which is preliminary data.</text>
</comment>
<dbReference type="InterPro" id="IPR001611">
    <property type="entry name" value="Leu-rich_rpt"/>
</dbReference>
<dbReference type="Gene3D" id="3.80.10.10">
    <property type="entry name" value="Ribonuclease Inhibitor"/>
    <property type="match status" value="1"/>
</dbReference>
<dbReference type="SUPFAM" id="SSF52058">
    <property type="entry name" value="L domain-like"/>
    <property type="match status" value="1"/>
</dbReference>
<sequence length="58" mass="6438">LSHNGLSSTKLGTQVQLENLQELLLSNNKIQALKSEELDFLANSSLKKLELSSNQIKE</sequence>
<feature type="non-terminal residue" evidence="1">
    <location>
        <position position="1"/>
    </location>
</feature>
<feature type="non-terminal residue" evidence="1">
    <location>
        <position position="58"/>
    </location>
</feature>
<evidence type="ECO:0008006" key="3">
    <source>
        <dbReference type="Google" id="ProtNLM"/>
    </source>
</evidence>
<accession>A0ABQ9VZZ1</accession>